<feature type="domain" description="HTH cro/C1-type" evidence="2">
    <location>
        <begin position="102"/>
        <end position="137"/>
    </location>
</feature>
<protein>
    <submittedName>
        <fullName evidence="3">Helix-turn-helix protein</fullName>
    </submittedName>
</protein>
<name>A0ABT1IFH7_9PSEU</name>
<organism evidence="3 4">
    <name type="scientific">Actinokineospora diospyrosa</name>
    <dbReference type="NCBI Taxonomy" id="103728"/>
    <lineage>
        <taxon>Bacteria</taxon>
        <taxon>Bacillati</taxon>
        <taxon>Actinomycetota</taxon>
        <taxon>Actinomycetes</taxon>
        <taxon>Pseudonocardiales</taxon>
        <taxon>Pseudonocardiaceae</taxon>
        <taxon>Actinokineospora</taxon>
    </lineage>
</organism>
<comment type="caution">
    <text evidence="3">The sequence shown here is derived from an EMBL/GenBank/DDBJ whole genome shotgun (WGS) entry which is preliminary data.</text>
</comment>
<dbReference type="InterPro" id="IPR001387">
    <property type="entry name" value="Cro/C1-type_HTH"/>
</dbReference>
<accession>A0ABT1IFH7</accession>
<dbReference type="Gene3D" id="1.10.260.40">
    <property type="entry name" value="lambda repressor-like DNA-binding domains"/>
    <property type="match status" value="1"/>
</dbReference>
<evidence type="ECO:0000256" key="1">
    <source>
        <dbReference type="SAM" id="MobiDB-lite"/>
    </source>
</evidence>
<dbReference type="PROSITE" id="PS50943">
    <property type="entry name" value="HTH_CROC1"/>
    <property type="match status" value="1"/>
</dbReference>
<keyword evidence="4" id="KW-1185">Reference proteome</keyword>
<sequence length="510" mass="55959">MRPSNTSHSAPGAPEGRRCAGCRSPLASDNTARLCVRCHRDQRDQLRTPATHKPDFFETDDFRAAFAAQHIGKVVRAYRYHPSHVRLFGKALNQDLVGRWFDLTQSQVSKLENGKPEQNLDTLRTYAKILKLPPNLLWFDFPGQTRAITTPVPLSANYLAEGAVTRSIWDDSYPISGERSSVESSSGLLSRAARLHGDLAGALAAGFMREASIDEWDLHIARLGEATRYRSPGVLLDDLIARVSEMRGLMLSAGSSERRTRYARILAQLSGLMSLTLLKLNNMAGARDWVRTAELVAAEANDSSLQSWTYAQEAYYHFYAGDLKATIEAAQRAQHTAQVSVGGILAAAVEARAHGLLGRADETVEAVNRAETILERLDSGLLVPSAFGYDLAQLRFHQGNALTHLKATASAHVALDQALELYPEDDYMDRALVNLDRALCMIHDGEDGSAAELAVNVITTLSRSQALGLIAGRANEVLHTLRRDVLSSSPALDLRDAVADLNRQENDVQR</sequence>
<dbReference type="InterPro" id="IPR010982">
    <property type="entry name" value="Lambda_DNA-bd_dom_sf"/>
</dbReference>
<evidence type="ECO:0000313" key="4">
    <source>
        <dbReference type="Proteomes" id="UP001205185"/>
    </source>
</evidence>
<dbReference type="Gene3D" id="1.25.40.10">
    <property type="entry name" value="Tetratricopeptide repeat domain"/>
    <property type="match status" value="1"/>
</dbReference>
<gene>
    <name evidence="3" type="ORF">LV75_003921</name>
</gene>
<evidence type="ECO:0000259" key="2">
    <source>
        <dbReference type="PROSITE" id="PS50943"/>
    </source>
</evidence>
<dbReference type="Proteomes" id="UP001205185">
    <property type="component" value="Unassembled WGS sequence"/>
</dbReference>
<dbReference type="SUPFAM" id="SSF47413">
    <property type="entry name" value="lambda repressor-like DNA-binding domains"/>
    <property type="match status" value="1"/>
</dbReference>
<feature type="region of interest" description="Disordered" evidence="1">
    <location>
        <begin position="1"/>
        <end position="20"/>
    </location>
</feature>
<reference evidence="3 4" key="1">
    <citation type="submission" date="2022-06" db="EMBL/GenBank/DDBJ databases">
        <title>Genomic Encyclopedia of Archaeal and Bacterial Type Strains, Phase II (KMG-II): from individual species to whole genera.</title>
        <authorList>
            <person name="Goeker M."/>
        </authorList>
    </citation>
    <scope>NUCLEOTIDE SEQUENCE [LARGE SCALE GENOMIC DNA]</scope>
    <source>
        <strain evidence="3 4">DSM 44255</strain>
    </source>
</reference>
<proteinExistence type="predicted"/>
<dbReference type="SUPFAM" id="SSF48452">
    <property type="entry name" value="TPR-like"/>
    <property type="match status" value="1"/>
</dbReference>
<evidence type="ECO:0000313" key="3">
    <source>
        <dbReference type="EMBL" id="MCP2271407.1"/>
    </source>
</evidence>
<dbReference type="EMBL" id="JAMTCO010000009">
    <property type="protein sequence ID" value="MCP2271407.1"/>
    <property type="molecule type" value="Genomic_DNA"/>
</dbReference>
<dbReference type="InterPro" id="IPR011990">
    <property type="entry name" value="TPR-like_helical_dom_sf"/>
</dbReference>